<sequence length="887" mass="100217">MRGSMWTKWDLHLHSPLTNLNNQFKTSIEDYAKKLVEHDIALAGITNYFFFQQDELEKIRGALSQLNSDTTILGNLEFRLAQPNKDGEWINAHLVFSERLTTRQINSVLEKFKVMNTNDQGMTIWCSEESFKEHSVTASDVVVDLKSLLDHLQGTMQLGSDFLVAICPCGYGGFQPNATEGRSVAVAKEIDKHGQLVFGRERDRAFFLDSTRYEGAIAKPVYLCSDAHCVDLVGSKYTWVKASPNFQGLRQTIFEPSDRVQQSDSFTEKNFIKPYFSEISISGRIFKDSELSFKQQEIPLNPNLVAIIGGRGTGKSIFLDSMLSRLNKQSPSQRAGEVSVEKITITLNQGGDSGRRLTFDELTSDAYSYLHVSQGDIHNFSKNPSSLSAEIKRMLSIRDEEFDPVTTQEISENLSAYRGFIEFWQTQDSAGELVNTPQYQEGVIEKNLRLIITLTSDQNKGLIEKYQENSSALNAYAKTVASSNELKALIERTLKSLNERITEYNNQNNSAKSVESINAERSLLALAENIESAHQESLKISNANDIIKAEFTKQGINQDISSLLNKVKEYQSAIDHANQKLVEIKERTDRYHNLVVRRGELATSYNVFVEKNRLSVDVAFGALQQINHEWNDEQNKIVQDILKNISITGMATFDTDKFYSGIENCLNRGKFRSSGEKNTRQKLEETFNVTDSASFLKLISGQKIVFIGQKIVSIEQFFWESEYFNQGGRYELMNYLFNPRSIQSYYYVNAQFTYKGKPVSKLSVGQRGTFYVCLKLATDPFGSPFVFDQPEDDLDNEFIVSDLVPLFKSIKKYRQVIIVTHNANLVVNADAEQVIVASNDGDIISYTGGALEDGNVRDEQGIKAMVCRILEGGHTAFENRERKYGIA</sequence>
<name>A0AB34C8R1_9PSED</name>
<evidence type="ECO:0000313" key="2">
    <source>
        <dbReference type="EMBL" id="KAA5842097.1"/>
    </source>
</evidence>
<dbReference type="NCBIfam" id="NF045780">
    <property type="entry name" value="TrlF_fam_ATP"/>
    <property type="match status" value="1"/>
</dbReference>
<feature type="coiled-coil region" evidence="1">
    <location>
        <begin position="560"/>
        <end position="587"/>
    </location>
</feature>
<dbReference type="Proteomes" id="UP000323924">
    <property type="component" value="Unassembled WGS sequence"/>
</dbReference>
<accession>A0AB34C8R1</accession>
<dbReference type="RefSeq" id="WP_150050727.1">
    <property type="nucleotide sequence ID" value="NZ_VWPC01000011.1"/>
</dbReference>
<evidence type="ECO:0000313" key="3">
    <source>
        <dbReference type="Proteomes" id="UP000323924"/>
    </source>
</evidence>
<comment type="caution">
    <text evidence="2">The sequence shown here is derived from an EMBL/GenBank/DDBJ whole genome shotgun (WGS) entry which is preliminary data.</text>
</comment>
<dbReference type="Gene3D" id="3.40.50.300">
    <property type="entry name" value="P-loop containing nucleotide triphosphate hydrolases"/>
    <property type="match status" value="1"/>
</dbReference>
<organism evidence="2 3">
    <name type="scientific">Pseudomonas chlororaphis</name>
    <dbReference type="NCBI Taxonomy" id="587753"/>
    <lineage>
        <taxon>Bacteria</taxon>
        <taxon>Pseudomonadati</taxon>
        <taxon>Pseudomonadota</taxon>
        <taxon>Gammaproteobacteria</taxon>
        <taxon>Pseudomonadales</taxon>
        <taxon>Pseudomonadaceae</taxon>
        <taxon>Pseudomonas</taxon>
    </lineage>
</organism>
<feature type="coiled-coil region" evidence="1">
    <location>
        <begin position="487"/>
        <end position="514"/>
    </location>
</feature>
<dbReference type="SUPFAM" id="SSF52540">
    <property type="entry name" value="P-loop containing nucleoside triphosphate hydrolases"/>
    <property type="match status" value="1"/>
</dbReference>
<dbReference type="InterPro" id="IPR054787">
    <property type="entry name" value="TrlF_ATPase"/>
</dbReference>
<protein>
    <submittedName>
        <fullName evidence="2">DNA repair protein</fullName>
    </submittedName>
</protein>
<dbReference type="InterPro" id="IPR027417">
    <property type="entry name" value="P-loop_NTPase"/>
</dbReference>
<dbReference type="AlphaFoldDB" id="A0AB34C8R1"/>
<gene>
    <name evidence="2" type="ORF">F2A38_12705</name>
</gene>
<evidence type="ECO:0000256" key="1">
    <source>
        <dbReference type="SAM" id="Coils"/>
    </source>
</evidence>
<proteinExistence type="predicted"/>
<dbReference type="EMBL" id="VWPC01000011">
    <property type="protein sequence ID" value="KAA5842097.1"/>
    <property type="molecule type" value="Genomic_DNA"/>
</dbReference>
<reference evidence="2 3" key="1">
    <citation type="submission" date="2019-09" db="EMBL/GenBank/DDBJ databases">
        <authorList>
            <person name="Vacheron J."/>
            <person name="Dubost A."/>
            <person name="Prigent-Combaret C."/>
            <person name="Muller D."/>
        </authorList>
    </citation>
    <scope>NUCLEOTIDE SEQUENCE [LARGE SCALE GENOMIC DNA]</scope>
    <source>
        <strain evidence="2 3">JV497</strain>
    </source>
</reference>
<keyword evidence="1" id="KW-0175">Coiled coil</keyword>